<dbReference type="Pfam" id="PF00130">
    <property type="entry name" value="C1_1"/>
    <property type="match status" value="1"/>
</dbReference>
<feature type="domain" description="EF-hand" evidence="15">
    <location>
        <begin position="1119"/>
        <end position="1154"/>
    </location>
</feature>
<dbReference type="PRINTS" id="PR00008">
    <property type="entry name" value="DAGPEDOMAIN"/>
</dbReference>
<sequence>MFNKKARRNFRQRRDESSEEDESEKVSDVLKEADALKQVNVRRGISCSSKPNSSPAHRGACTGSSPEHTQEPDTSTPLTKEDKKTPKTQTLSFLDEKEGAGESDFKLKRDVNKAVVFQARKKEDSPIKVTPSQQDVEDVELKEQSESSSAEDMSPDSDDETDSTASSSSSSTDGFKSKTVNIPNAEKIRAAKEQRRRARAQRDYIPLDADEENEAEFGDRSQDKSDRERCSDDELDDHERRIQFAPKSKTLRERMTEKMGGSGSEESCSDGQEEDHHLWEEQQIGKGVKRHQKQSRNYRPLRQKKTVDIPETLSPVSIDIVKKRITGKLESLKEVQRAHEAELWRMQHDIESARSCVENLENHSADSQLLFYRSMNTFTQNLVECLSEKMQLINSVELDMHNLYIDQAEALLSQRRTAVQERSRHLQQLTYSTDPHSNGGSLGKVNTDKNSELLEDDCGSVPADLEPTAEQEAELQSKRKDILKASQEIFTDVQDDFSDVKKILARFNEWRVSFPESYTNAYISLCLPKLLAPLIRHQLMGWNPLKAEGDDFEALPWYSAVEKFCHGQGYEESENADEKTLPAIIEKAILPKIRGFVELVWDPLSLQQSQCLTSLCKRIQEDYRVFDGEQSKPVKAFLEAIIQRLRSAVDNEVFIPLYPKSYLDDKTSPQFQFQNEQFWSSVKLLGNMALWDGLIAQEVLKELMLDKLLNRYLMMTLLNESDTKYIIQKSKKVTECFPRSWFIGLGTESSLSQLQHFSKHLLQTADLLCKDRKDPSSCRYWISEFWTMFQLHSSLEETLEQFKELMRENGQENLCSLLQTKWLGDRVCSHKASQKIKVRSSRKRKVSLLFDHLEPVELAEHLTYLEFKSFCRISFADYQKYIRNESLSENPTMERSIALCNGISQWVQLMVLSRPTPQLRAEVFTKFIYVAQNLQQMQNFNSLMAVVGGLCHTSISRLKDTCTHVPNETTKVLNEMTDLLSSSRNYENYRLTYSKSTGFKIPILGVHLKDLITVNEAMTDYLDNDKINVQKLQALYNHINELIQLQQNPPLLDANKDLVHLLTLSLDLYYTEDEIYELSYAREPRNHRAPPVTPYRPPVVVDWASGVAPKPDPKTISKHVQRMVDSVFMNYDHDEKGFISHEDFEKIAASFPFSFCVTDKDKDGLISRDEITAYFMRASVICSKLGLGFSHNFQETTYMRPTFCDNCSGFLWGVIKQGYRCRDCGMNCHKSCKDQVAFECKKNAKPSSNADLSPPSNTPDTSTRGHDGSEETRFVYPPDALADNSERHKQFSPRTTTVHKSTQTEGTPSTSQMQTSLLCPSGPPLTPCPSPVPQRKRVCANKTPNTLNPAEENKPSYDALEKRRSVLHVKWKSACREDAALETCTLECQPLHHAGRNDGFSSAPLDFSEGEKCREYERFISSGSPLASPGDPHSRKDEPGYAGV</sequence>
<dbReference type="GO" id="GO:0003677">
    <property type="term" value="F:DNA binding"/>
    <property type="evidence" value="ECO:0007669"/>
    <property type="project" value="InterPro"/>
</dbReference>
<evidence type="ECO:0000256" key="8">
    <source>
        <dbReference type="ARBA" id="ARBA00022833"/>
    </source>
</evidence>
<dbReference type="Proteomes" id="UP000824219">
    <property type="component" value="Linkage Group LG09"/>
</dbReference>
<dbReference type="GO" id="GO:0008270">
    <property type="term" value="F:zinc ion binding"/>
    <property type="evidence" value="ECO:0007669"/>
    <property type="project" value="UniProtKB-KW"/>
</dbReference>
<dbReference type="InterPro" id="IPR011992">
    <property type="entry name" value="EF-hand-dom_pair"/>
</dbReference>
<dbReference type="SMART" id="SM00147">
    <property type="entry name" value="RasGEF"/>
    <property type="match status" value="1"/>
</dbReference>
<dbReference type="InterPro" id="IPR012890">
    <property type="entry name" value="GCFC2-like"/>
</dbReference>
<evidence type="ECO:0000256" key="4">
    <source>
        <dbReference type="ARBA" id="ARBA00022658"/>
    </source>
</evidence>
<feature type="domain" description="Phorbol-ester/DAG-type" evidence="14">
    <location>
        <begin position="1190"/>
        <end position="1240"/>
    </location>
</feature>
<dbReference type="Pfam" id="PF07842">
    <property type="entry name" value="GCFC"/>
    <property type="match status" value="1"/>
</dbReference>
<evidence type="ECO:0000313" key="17">
    <source>
        <dbReference type="Proteomes" id="UP000824219"/>
    </source>
</evidence>
<feature type="compositionally biased region" description="Basic and acidic residues" evidence="12">
    <location>
        <begin position="217"/>
        <end position="242"/>
    </location>
</feature>
<dbReference type="InterPro" id="IPR023578">
    <property type="entry name" value="Ras_GEF_dom_sf"/>
</dbReference>
<dbReference type="InterPro" id="IPR020454">
    <property type="entry name" value="DAG/PE-bd"/>
</dbReference>
<dbReference type="PANTHER" id="PTHR12214:SF4">
    <property type="entry name" value="INTRON LARGE COMPLEX COMPONENT GCFC2"/>
    <property type="match status" value="1"/>
</dbReference>
<comment type="caution">
    <text evidence="16">The sequence shown here is derived from an EMBL/GenBank/DDBJ whole genome shotgun (WGS) entry which is preliminary data.</text>
</comment>
<dbReference type="SMART" id="SM00109">
    <property type="entry name" value="C1"/>
    <property type="match status" value="1"/>
</dbReference>
<comment type="subcellular location">
    <subcellularLocation>
        <location evidence="1">Nucleus</location>
    </subcellularLocation>
</comment>
<organism evidence="16 17">
    <name type="scientific">Hemibagrus wyckioides</name>
    <dbReference type="NCBI Taxonomy" id="337641"/>
    <lineage>
        <taxon>Eukaryota</taxon>
        <taxon>Metazoa</taxon>
        <taxon>Chordata</taxon>
        <taxon>Craniata</taxon>
        <taxon>Vertebrata</taxon>
        <taxon>Euteleostomi</taxon>
        <taxon>Actinopterygii</taxon>
        <taxon>Neopterygii</taxon>
        <taxon>Teleostei</taxon>
        <taxon>Ostariophysi</taxon>
        <taxon>Siluriformes</taxon>
        <taxon>Bagridae</taxon>
        <taxon>Hemibagrus</taxon>
    </lineage>
</organism>
<feature type="region of interest" description="Disordered" evidence="12">
    <location>
        <begin position="1421"/>
        <end position="1444"/>
    </location>
</feature>
<evidence type="ECO:0000256" key="12">
    <source>
        <dbReference type="SAM" id="MobiDB-lite"/>
    </source>
</evidence>
<keyword evidence="9" id="KW-0106">Calcium</keyword>
<dbReference type="InterPro" id="IPR001895">
    <property type="entry name" value="RASGEF_cat_dom"/>
</dbReference>
<dbReference type="InterPro" id="IPR002048">
    <property type="entry name" value="EF_hand_dom"/>
</dbReference>
<dbReference type="PROSITE" id="PS50081">
    <property type="entry name" value="ZF_DAG_PE_2"/>
    <property type="match status" value="1"/>
</dbReference>
<keyword evidence="17" id="KW-1185">Reference proteome</keyword>
<keyword evidence="5" id="KW-0479">Metal-binding</keyword>
<dbReference type="FunFam" id="1.10.238.10:FF:000051">
    <property type="entry name" value="Ras guanyl-releasing protein 3 isoform 1"/>
    <property type="match status" value="1"/>
</dbReference>
<gene>
    <name evidence="16" type="ORF">KOW79_008096</name>
</gene>
<accession>A0A9D3NTP1</accession>
<comment type="similarity">
    <text evidence="2">Belongs to the RASGRP family.</text>
</comment>
<dbReference type="SUPFAM" id="SSF48366">
    <property type="entry name" value="Ras GEF"/>
    <property type="match status" value="1"/>
</dbReference>
<evidence type="ECO:0000259" key="15">
    <source>
        <dbReference type="PROSITE" id="PS50222"/>
    </source>
</evidence>
<feature type="compositionally biased region" description="Low complexity" evidence="12">
    <location>
        <begin position="163"/>
        <end position="173"/>
    </location>
</feature>
<feature type="region of interest" description="Disordered" evidence="12">
    <location>
        <begin position="41"/>
        <end position="275"/>
    </location>
</feature>
<dbReference type="InterPro" id="IPR046349">
    <property type="entry name" value="C1-like_sf"/>
</dbReference>
<dbReference type="PROSITE" id="PS00018">
    <property type="entry name" value="EF_HAND_1"/>
    <property type="match status" value="1"/>
</dbReference>
<dbReference type="PROSITE" id="PS50222">
    <property type="entry name" value="EF_HAND_2"/>
    <property type="match status" value="1"/>
</dbReference>
<protein>
    <recommendedName>
        <fullName evidence="18">RAS guanyl-releasing protein 1</fullName>
    </recommendedName>
</protein>
<dbReference type="GO" id="GO:0005085">
    <property type="term" value="F:guanyl-nucleotide exchange factor activity"/>
    <property type="evidence" value="ECO:0007669"/>
    <property type="project" value="UniProtKB-KW"/>
</dbReference>
<dbReference type="Gene3D" id="1.20.870.10">
    <property type="entry name" value="Son of sevenless (SoS) protein Chain: S domain 1"/>
    <property type="match status" value="1"/>
</dbReference>
<feature type="region of interest" description="Disordered" evidence="12">
    <location>
        <begin position="1244"/>
        <end position="1323"/>
    </location>
</feature>
<dbReference type="InterPro" id="IPR018247">
    <property type="entry name" value="EF_Hand_1_Ca_BS"/>
</dbReference>
<dbReference type="SUPFAM" id="SSF47473">
    <property type="entry name" value="EF-hand"/>
    <property type="match status" value="1"/>
</dbReference>
<dbReference type="InterPro" id="IPR036964">
    <property type="entry name" value="RASGEF_cat_dom_sf"/>
</dbReference>
<dbReference type="Gene3D" id="1.10.840.10">
    <property type="entry name" value="Ras guanine-nucleotide exchange factors catalytic domain"/>
    <property type="match status" value="1"/>
</dbReference>
<feature type="region of interest" description="Disordered" evidence="12">
    <location>
        <begin position="1"/>
        <end position="29"/>
    </location>
</feature>
<dbReference type="EMBL" id="JAHKSW010000009">
    <property type="protein sequence ID" value="KAG7328152.1"/>
    <property type="molecule type" value="Genomic_DNA"/>
</dbReference>
<dbReference type="FunFam" id="3.30.60.20:FF:000023">
    <property type="entry name" value="RAS guanyl-releasing protein 1 isoform X1"/>
    <property type="match status" value="1"/>
</dbReference>
<proteinExistence type="inferred from homology"/>
<dbReference type="InterPro" id="IPR022783">
    <property type="entry name" value="GCFC_dom"/>
</dbReference>
<keyword evidence="7" id="KW-0863">Zinc-finger</keyword>
<keyword evidence="8" id="KW-0862">Zinc</keyword>
<reference evidence="16 17" key="1">
    <citation type="submission" date="2021-06" db="EMBL/GenBank/DDBJ databases">
        <title>Chromosome-level genome assembly of the red-tail catfish (Hemibagrus wyckioides).</title>
        <authorList>
            <person name="Shao F."/>
        </authorList>
    </citation>
    <scope>NUCLEOTIDE SEQUENCE [LARGE SCALE GENOMIC DNA]</scope>
    <source>
        <strain evidence="16">EC202008001</strain>
        <tissue evidence="16">Blood</tissue>
    </source>
</reference>
<evidence type="ECO:0000256" key="5">
    <source>
        <dbReference type="ARBA" id="ARBA00022723"/>
    </source>
</evidence>
<feature type="compositionally biased region" description="Basic residues" evidence="12">
    <location>
        <begin position="1"/>
        <end position="11"/>
    </location>
</feature>
<feature type="compositionally biased region" description="Polar residues" evidence="12">
    <location>
        <begin position="1292"/>
        <end position="1314"/>
    </location>
</feature>
<dbReference type="Pfam" id="PF00617">
    <property type="entry name" value="RasGEF"/>
    <property type="match status" value="1"/>
</dbReference>
<dbReference type="GO" id="GO:0007264">
    <property type="term" value="P:small GTPase-mediated signal transduction"/>
    <property type="evidence" value="ECO:0007669"/>
    <property type="project" value="InterPro"/>
</dbReference>
<evidence type="ECO:0000256" key="1">
    <source>
        <dbReference type="ARBA" id="ARBA00004123"/>
    </source>
</evidence>
<feature type="compositionally biased region" description="Basic and acidic residues" evidence="12">
    <location>
        <begin position="94"/>
        <end position="112"/>
    </location>
</feature>
<dbReference type="Gene3D" id="3.30.60.20">
    <property type="match status" value="1"/>
</dbReference>
<feature type="domain" description="Ras-GEF" evidence="13">
    <location>
        <begin position="854"/>
        <end position="1085"/>
    </location>
</feature>
<dbReference type="FunFam" id="1.10.840.10:FF:000003">
    <property type="entry name" value="Ras guanyl-releasing protein 3 isoform 1"/>
    <property type="match status" value="1"/>
</dbReference>
<dbReference type="OrthoDB" id="546434at2759"/>
<dbReference type="PANTHER" id="PTHR12214">
    <property type="entry name" value="GC-RICH SEQUENCE DNA-BINDING FACTOR"/>
    <property type="match status" value="1"/>
</dbReference>
<feature type="compositionally biased region" description="Basic and acidic residues" evidence="12">
    <location>
        <begin position="1432"/>
        <end position="1444"/>
    </location>
</feature>
<feature type="compositionally biased region" description="Polar residues" evidence="12">
    <location>
        <begin position="46"/>
        <end position="55"/>
    </location>
</feature>
<evidence type="ECO:0000256" key="11">
    <source>
        <dbReference type="PROSITE-ProRule" id="PRU00168"/>
    </source>
</evidence>
<comment type="similarity">
    <text evidence="3">Belongs to the GCF family.</text>
</comment>
<dbReference type="GO" id="GO:0005634">
    <property type="term" value="C:nucleus"/>
    <property type="evidence" value="ECO:0007669"/>
    <property type="project" value="UniProtKB-SubCell"/>
</dbReference>
<keyword evidence="10" id="KW-0539">Nucleus</keyword>
<dbReference type="PROSITE" id="PS00479">
    <property type="entry name" value="ZF_DAG_PE_1"/>
    <property type="match status" value="1"/>
</dbReference>
<evidence type="ECO:0000256" key="2">
    <source>
        <dbReference type="ARBA" id="ARBA00009566"/>
    </source>
</evidence>
<feature type="compositionally biased region" description="Polar residues" evidence="12">
    <location>
        <begin position="62"/>
        <end position="78"/>
    </location>
</feature>
<evidence type="ECO:0000256" key="6">
    <source>
        <dbReference type="ARBA" id="ARBA00022737"/>
    </source>
</evidence>
<evidence type="ECO:0000256" key="10">
    <source>
        <dbReference type="ARBA" id="ARBA00023242"/>
    </source>
</evidence>
<feature type="compositionally biased region" description="Polar residues" evidence="12">
    <location>
        <begin position="1245"/>
        <end position="1262"/>
    </location>
</feature>
<dbReference type="PROSITE" id="PS50009">
    <property type="entry name" value="RASGEF_CAT"/>
    <property type="match status" value="1"/>
</dbReference>
<dbReference type="SUPFAM" id="SSF57889">
    <property type="entry name" value="Cysteine-rich domain"/>
    <property type="match status" value="1"/>
</dbReference>
<keyword evidence="6" id="KW-0677">Repeat</keyword>
<evidence type="ECO:0000256" key="9">
    <source>
        <dbReference type="ARBA" id="ARBA00022837"/>
    </source>
</evidence>
<dbReference type="GO" id="GO:0000398">
    <property type="term" value="P:mRNA splicing, via spliceosome"/>
    <property type="evidence" value="ECO:0007669"/>
    <property type="project" value="InterPro"/>
</dbReference>
<name>A0A9D3NTP1_9TELE</name>
<evidence type="ECO:0008006" key="18">
    <source>
        <dbReference type="Google" id="ProtNLM"/>
    </source>
</evidence>
<keyword evidence="4 11" id="KW-0344">Guanine-nucleotide releasing factor</keyword>
<evidence type="ECO:0000259" key="14">
    <source>
        <dbReference type="PROSITE" id="PS50081"/>
    </source>
</evidence>
<evidence type="ECO:0000256" key="3">
    <source>
        <dbReference type="ARBA" id="ARBA00010801"/>
    </source>
</evidence>
<evidence type="ECO:0000259" key="13">
    <source>
        <dbReference type="PROSITE" id="PS50009"/>
    </source>
</evidence>
<dbReference type="CDD" id="cd00155">
    <property type="entry name" value="RasGEF"/>
    <property type="match status" value="1"/>
</dbReference>
<evidence type="ECO:0000256" key="7">
    <source>
        <dbReference type="ARBA" id="ARBA00022771"/>
    </source>
</evidence>
<dbReference type="Gene3D" id="1.10.238.10">
    <property type="entry name" value="EF-hand"/>
    <property type="match status" value="1"/>
</dbReference>
<dbReference type="InterPro" id="IPR002219">
    <property type="entry name" value="PKC_DAG/PE"/>
</dbReference>
<feature type="compositionally biased region" description="Basic and acidic residues" evidence="12">
    <location>
        <begin position="1263"/>
        <end position="1273"/>
    </location>
</feature>
<feature type="compositionally biased region" description="Acidic residues" evidence="12">
    <location>
        <begin position="153"/>
        <end position="162"/>
    </location>
</feature>
<dbReference type="GO" id="GO:0005509">
    <property type="term" value="F:calcium ion binding"/>
    <property type="evidence" value="ECO:0007669"/>
    <property type="project" value="InterPro"/>
</dbReference>
<evidence type="ECO:0000313" key="16">
    <source>
        <dbReference type="EMBL" id="KAG7328152.1"/>
    </source>
</evidence>